<dbReference type="AlphaFoldDB" id="A0A346NRZ6"/>
<protein>
    <submittedName>
        <fullName evidence="4">DNA-protecting protein DprA</fullName>
    </submittedName>
</protein>
<dbReference type="Pfam" id="PF17782">
    <property type="entry name" value="WHD_DprA"/>
    <property type="match status" value="1"/>
</dbReference>
<evidence type="ECO:0000256" key="1">
    <source>
        <dbReference type="ARBA" id="ARBA00006525"/>
    </source>
</evidence>
<dbReference type="PANTHER" id="PTHR43022:SF1">
    <property type="entry name" value="PROTEIN SMF"/>
    <property type="match status" value="1"/>
</dbReference>
<dbReference type="EMBL" id="CP031769">
    <property type="protein sequence ID" value="AXR08303.1"/>
    <property type="molecule type" value="Genomic_DNA"/>
</dbReference>
<dbReference type="PANTHER" id="PTHR43022">
    <property type="entry name" value="PROTEIN SMF"/>
    <property type="match status" value="1"/>
</dbReference>
<name>A0A346NRZ6_9ALTE</name>
<sequence length="382" mass="40445">MNTANVIITGGSMNSPLETAYTDCLTLACVPGISLAQWHTLTEQYNASFAALAAGKIAASQAVTDKLCSALAKINTTRYMQSVEWHNQSDLHHLVPFTSEAYPALLKQLPDAPLILFVTGNLTRLHDCQVAMVGSRHASHGGLDTAQRLAYELAQAGLTITSGLATGIDGSAHKGSVSVGGRTIAVTGTGPDIVYPKRHSKLAQCIVEQGGAMVTELWPGNGPKAGHFPRRNRLIAAMTLATVVVEAKIRSGTLITANLAANMGRDVFAVPGSINNPMTEGCHHLIRQGAALITCTSDILEELSIYPCNEAAQVVHNSEKSRGESLATDKLLASVNYDVTSVDIITERSKLPVSEVLASLLQYELRGLVAAVPGGYIKLRGK</sequence>
<dbReference type="Pfam" id="PF02481">
    <property type="entry name" value="DNA_processg_A"/>
    <property type="match status" value="1"/>
</dbReference>
<dbReference type="Gene3D" id="3.40.50.450">
    <property type="match status" value="1"/>
</dbReference>
<dbReference type="KEGG" id="salm:D0Y50_19280"/>
<accession>A0A346NRZ6</accession>
<dbReference type="GO" id="GO:0009294">
    <property type="term" value="P:DNA-mediated transformation"/>
    <property type="evidence" value="ECO:0007669"/>
    <property type="project" value="InterPro"/>
</dbReference>
<dbReference type="InterPro" id="IPR003488">
    <property type="entry name" value="DprA"/>
</dbReference>
<keyword evidence="5" id="KW-1185">Reference proteome</keyword>
<dbReference type="Gene3D" id="1.10.10.10">
    <property type="entry name" value="Winged helix-like DNA-binding domain superfamily/Winged helix DNA-binding domain"/>
    <property type="match status" value="1"/>
</dbReference>
<feature type="domain" description="Smf/DprA SLOG" evidence="2">
    <location>
        <begin position="95"/>
        <end position="303"/>
    </location>
</feature>
<dbReference type="InterPro" id="IPR041614">
    <property type="entry name" value="DprA_WH"/>
</dbReference>
<dbReference type="InterPro" id="IPR036388">
    <property type="entry name" value="WH-like_DNA-bd_sf"/>
</dbReference>
<proteinExistence type="inferred from homology"/>
<feature type="domain" description="DprA winged helix" evidence="3">
    <location>
        <begin position="325"/>
        <end position="375"/>
    </location>
</feature>
<comment type="similarity">
    <text evidence="1">Belongs to the DprA/Smf family.</text>
</comment>
<dbReference type="SUPFAM" id="SSF102405">
    <property type="entry name" value="MCP/YpsA-like"/>
    <property type="match status" value="1"/>
</dbReference>
<dbReference type="Proteomes" id="UP000262073">
    <property type="component" value="Chromosome"/>
</dbReference>
<evidence type="ECO:0000259" key="3">
    <source>
        <dbReference type="Pfam" id="PF17782"/>
    </source>
</evidence>
<evidence type="ECO:0000313" key="5">
    <source>
        <dbReference type="Proteomes" id="UP000262073"/>
    </source>
</evidence>
<dbReference type="InterPro" id="IPR057666">
    <property type="entry name" value="DrpA_SLOG"/>
</dbReference>
<gene>
    <name evidence="4" type="primary">dprA</name>
    <name evidence="4" type="ORF">D0Y50_19280</name>
</gene>
<organism evidence="4 5">
    <name type="scientific">Salinimonas sediminis</name>
    <dbReference type="NCBI Taxonomy" id="2303538"/>
    <lineage>
        <taxon>Bacteria</taxon>
        <taxon>Pseudomonadati</taxon>
        <taxon>Pseudomonadota</taxon>
        <taxon>Gammaproteobacteria</taxon>
        <taxon>Alteromonadales</taxon>
        <taxon>Alteromonadaceae</taxon>
        <taxon>Alteromonas/Salinimonas group</taxon>
        <taxon>Salinimonas</taxon>
    </lineage>
</organism>
<reference evidence="4 5" key="1">
    <citation type="submission" date="2018-08" db="EMBL/GenBank/DDBJ databases">
        <title>Salinimonas sediminis sp. nov., a piezophilic bacterium isolated from a deep-sea sediment sample from the New Britain Trench.</title>
        <authorList>
            <person name="Cao J."/>
        </authorList>
    </citation>
    <scope>NUCLEOTIDE SEQUENCE [LARGE SCALE GENOMIC DNA]</scope>
    <source>
        <strain evidence="4 5">N102</strain>
    </source>
</reference>
<evidence type="ECO:0000313" key="4">
    <source>
        <dbReference type="EMBL" id="AXR08303.1"/>
    </source>
</evidence>
<dbReference type="NCBIfam" id="TIGR00732">
    <property type="entry name" value="dprA"/>
    <property type="match status" value="1"/>
</dbReference>
<evidence type="ECO:0000259" key="2">
    <source>
        <dbReference type="Pfam" id="PF02481"/>
    </source>
</evidence>